<evidence type="ECO:0000313" key="7">
    <source>
        <dbReference type="Proteomes" id="UP000460626"/>
    </source>
</evidence>
<evidence type="ECO:0000256" key="1">
    <source>
        <dbReference type="ARBA" id="ARBA00022617"/>
    </source>
</evidence>
<evidence type="ECO:0000259" key="5">
    <source>
        <dbReference type="PROSITE" id="PS51007"/>
    </source>
</evidence>
<dbReference type="GO" id="GO:0020037">
    <property type="term" value="F:heme binding"/>
    <property type="evidence" value="ECO:0007669"/>
    <property type="project" value="InterPro"/>
</dbReference>
<proteinExistence type="predicted"/>
<evidence type="ECO:0000256" key="4">
    <source>
        <dbReference type="PROSITE-ProRule" id="PRU00433"/>
    </source>
</evidence>
<dbReference type="SUPFAM" id="SSF46626">
    <property type="entry name" value="Cytochrome c"/>
    <property type="match status" value="2"/>
</dbReference>
<dbReference type="InterPro" id="IPR009056">
    <property type="entry name" value="Cyt_c-like_dom"/>
</dbReference>
<feature type="domain" description="Cytochrome c" evidence="5">
    <location>
        <begin position="39"/>
        <end position="118"/>
    </location>
</feature>
<dbReference type="GO" id="GO:0046872">
    <property type="term" value="F:metal ion binding"/>
    <property type="evidence" value="ECO:0007669"/>
    <property type="project" value="UniProtKB-KW"/>
</dbReference>
<dbReference type="GO" id="GO:0009055">
    <property type="term" value="F:electron transfer activity"/>
    <property type="evidence" value="ECO:0007669"/>
    <property type="project" value="InterPro"/>
</dbReference>
<accession>A0A844ZXP3</accession>
<keyword evidence="1 4" id="KW-0349">Heme</keyword>
<keyword evidence="7" id="KW-1185">Reference proteome</keyword>
<keyword evidence="2 4" id="KW-0479">Metal-binding</keyword>
<dbReference type="Pfam" id="PF00034">
    <property type="entry name" value="Cytochrom_C"/>
    <property type="match status" value="2"/>
</dbReference>
<dbReference type="PROSITE" id="PS51007">
    <property type="entry name" value="CYTC"/>
    <property type="match status" value="2"/>
</dbReference>
<dbReference type="InterPro" id="IPR050597">
    <property type="entry name" value="Cytochrome_c_Oxidase_Subunit"/>
</dbReference>
<dbReference type="Gene3D" id="1.10.760.10">
    <property type="entry name" value="Cytochrome c-like domain"/>
    <property type="match status" value="2"/>
</dbReference>
<dbReference type="EMBL" id="WTYH01000001">
    <property type="protein sequence ID" value="MXO92665.1"/>
    <property type="molecule type" value="Genomic_DNA"/>
</dbReference>
<protein>
    <submittedName>
        <fullName evidence="6">C-type cytochrome</fullName>
    </submittedName>
</protein>
<evidence type="ECO:0000313" key="6">
    <source>
        <dbReference type="EMBL" id="MXO92665.1"/>
    </source>
</evidence>
<dbReference type="PANTHER" id="PTHR33751">
    <property type="entry name" value="CBB3-TYPE CYTOCHROME C OXIDASE SUBUNIT FIXP"/>
    <property type="match status" value="1"/>
</dbReference>
<dbReference type="Proteomes" id="UP000460626">
    <property type="component" value="Unassembled WGS sequence"/>
</dbReference>
<dbReference type="OrthoDB" id="9773456at2"/>
<evidence type="ECO:0000256" key="2">
    <source>
        <dbReference type="ARBA" id="ARBA00022723"/>
    </source>
</evidence>
<gene>
    <name evidence="6" type="ORF">GRI62_03465</name>
</gene>
<comment type="caution">
    <text evidence="6">The sequence shown here is derived from an EMBL/GenBank/DDBJ whole genome shotgun (WGS) entry which is preliminary data.</text>
</comment>
<reference evidence="6 7" key="1">
    <citation type="submission" date="2019-12" db="EMBL/GenBank/DDBJ databases">
        <title>Genomic-based taxomic classification of the family Erythrobacteraceae.</title>
        <authorList>
            <person name="Xu L."/>
        </authorList>
    </citation>
    <scope>NUCLEOTIDE SEQUENCE [LARGE SCALE GENOMIC DNA]</scope>
    <source>
        <strain evidence="6 7">RC4-10-4</strain>
    </source>
</reference>
<dbReference type="PANTHER" id="PTHR33751:SF11">
    <property type="entry name" value="BLL4483 PROTEIN"/>
    <property type="match status" value="1"/>
</dbReference>
<dbReference type="AlphaFoldDB" id="A0A844ZXP3"/>
<feature type="domain" description="Cytochrome c" evidence="5">
    <location>
        <begin position="132"/>
        <end position="221"/>
    </location>
</feature>
<evidence type="ECO:0000256" key="3">
    <source>
        <dbReference type="ARBA" id="ARBA00023004"/>
    </source>
</evidence>
<keyword evidence="3 4" id="KW-0408">Iron</keyword>
<name>A0A844ZXP3_9SPHN</name>
<dbReference type="InterPro" id="IPR036909">
    <property type="entry name" value="Cyt_c-like_dom_sf"/>
</dbReference>
<sequence>MTGFPAIFRLLGGLAVCGAAGCTDPAIVEDPFDQTGELIAFSGGEAGALAACSTCHGVQGEGDGNLAPRIAGLDQGYALRQLEHFASGARKHPQMYRIATTLDGAAREKVTAYYAAMPYDPAPNGAAPGAAPDQCAGATIYHDGVPSQGVASCASCHGADGLGNAGNPPLAGQSAPYLAHQLDAWASGERYGDARAAMTAISRALHPTDRQAVAAYAARLADAGGDPALPETCLPERRPRR</sequence>
<organism evidence="6 7">
    <name type="scientific">Aurantiacibacter arachoides</name>
    <dbReference type="NCBI Taxonomy" id="1850444"/>
    <lineage>
        <taxon>Bacteria</taxon>
        <taxon>Pseudomonadati</taxon>
        <taxon>Pseudomonadota</taxon>
        <taxon>Alphaproteobacteria</taxon>
        <taxon>Sphingomonadales</taxon>
        <taxon>Erythrobacteraceae</taxon>
        <taxon>Aurantiacibacter</taxon>
    </lineage>
</organism>